<name>A0ACB8RAW2_9AGAM</name>
<proteinExistence type="predicted"/>
<keyword evidence="2" id="KW-1185">Reference proteome</keyword>
<protein>
    <submittedName>
        <fullName evidence="1">Uncharacterized protein</fullName>
    </submittedName>
</protein>
<reference evidence="1" key="2">
    <citation type="journal article" date="2022" name="New Phytol.">
        <title>Evolutionary transition to the ectomycorrhizal habit in the genomes of a hyperdiverse lineage of mushroom-forming fungi.</title>
        <authorList>
            <person name="Looney B."/>
            <person name="Miyauchi S."/>
            <person name="Morin E."/>
            <person name="Drula E."/>
            <person name="Courty P.E."/>
            <person name="Kohler A."/>
            <person name="Kuo A."/>
            <person name="LaButti K."/>
            <person name="Pangilinan J."/>
            <person name="Lipzen A."/>
            <person name="Riley R."/>
            <person name="Andreopoulos W."/>
            <person name="He G."/>
            <person name="Johnson J."/>
            <person name="Nolan M."/>
            <person name="Tritt A."/>
            <person name="Barry K.W."/>
            <person name="Grigoriev I.V."/>
            <person name="Nagy L.G."/>
            <person name="Hibbett D."/>
            <person name="Henrissat B."/>
            <person name="Matheny P.B."/>
            <person name="Labbe J."/>
            <person name="Martin F.M."/>
        </authorList>
    </citation>
    <scope>NUCLEOTIDE SEQUENCE</scope>
    <source>
        <strain evidence="1">FP105234-sp</strain>
    </source>
</reference>
<accession>A0ACB8RAW2</accession>
<evidence type="ECO:0000313" key="1">
    <source>
        <dbReference type="EMBL" id="KAI0041276.1"/>
    </source>
</evidence>
<dbReference type="Proteomes" id="UP000814033">
    <property type="component" value="Unassembled WGS sequence"/>
</dbReference>
<evidence type="ECO:0000313" key="2">
    <source>
        <dbReference type="Proteomes" id="UP000814033"/>
    </source>
</evidence>
<dbReference type="EMBL" id="MU276133">
    <property type="protein sequence ID" value="KAI0041276.1"/>
    <property type="molecule type" value="Genomic_DNA"/>
</dbReference>
<comment type="caution">
    <text evidence="1">The sequence shown here is derived from an EMBL/GenBank/DDBJ whole genome shotgun (WGS) entry which is preliminary data.</text>
</comment>
<gene>
    <name evidence="1" type="ORF">FA95DRAFT_1611148</name>
</gene>
<organism evidence="1 2">
    <name type="scientific">Auriscalpium vulgare</name>
    <dbReference type="NCBI Taxonomy" id="40419"/>
    <lineage>
        <taxon>Eukaryota</taxon>
        <taxon>Fungi</taxon>
        <taxon>Dikarya</taxon>
        <taxon>Basidiomycota</taxon>
        <taxon>Agaricomycotina</taxon>
        <taxon>Agaricomycetes</taxon>
        <taxon>Russulales</taxon>
        <taxon>Auriscalpiaceae</taxon>
        <taxon>Auriscalpium</taxon>
    </lineage>
</organism>
<sequence length="241" mass="26375">MDRVPADRSSAPPRFLSLAFKGDTDDGNASEHGAASAPPRFLSLAFKGDTDHGKVSANKATLVETEIRQEVSNEGSPNVDGVPPQTLGSPKIAASVTDQAPSALNEEPVRDRTGSALAAAVATHVVDSIMDVVMEDLPKLAEDNAPASTYNRAQDVSFEGYDRSLLHRWRAGALLWQQPRTFANDTPVRARLRTVLVQQTEAAFEEWDRWDLMDRLETEAGLTFQDFVCRLDDVVQESRVV</sequence>
<reference evidence="1" key="1">
    <citation type="submission" date="2021-02" db="EMBL/GenBank/DDBJ databases">
        <authorList>
            <consortium name="DOE Joint Genome Institute"/>
            <person name="Ahrendt S."/>
            <person name="Looney B.P."/>
            <person name="Miyauchi S."/>
            <person name="Morin E."/>
            <person name="Drula E."/>
            <person name="Courty P.E."/>
            <person name="Chicoki N."/>
            <person name="Fauchery L."/>
            <person name="Kohler A."/>
            <person name="Kuo A."/>
            <person name="Labutti K."/>
            <person name="Pangilinan J."/>
            <person name="Lipzen A."/>
            <person name="Riley R."/>
            <person name="Andreopoulos W."/>
            <person name="He G."/>
            <person name="Johnson J."/>
            <person name="Barry K.W."/>
            <person name="Grigoriev I.V."/>
            <person name="Nagy L."/>
            <person name="Hibbett D."/>
            <person name="Henrissat B."/>
            <person name="Matheny P.B."/>
            <person name="Labbe J."/>
            <person name="Martin F."/>
        </authorList>
    </citation>
    <scope>NUCLEOTIDE SEQUENCE</scope>
    <source>
        <strain evidence="1">FP105234-sp</strain>
    </source>
</reference>